<protein>
    <recommendedName>
        <fullName evidence="8">Transforming acidic coiled-coil-containing protein C-terminal domain-containing protein</fullName>
    </recommendedName>
</protein>
<dbReference type="Gene3D" id="1.20.5.1700">
    <property type="match status" value="1"/>
</dbReference>
<dbReference type="Bgee" id="ENSORLG00000015891">
    <property type="expression patterns" value="Expressed in animal zygote and 14 other cell types or tissues"/>
</dbReference>
<dbReference type="Pfam" id="PF05010">
    <property type="entry name" value="TACC_C"/>
    <property type="match status" value="1"/>
</dbReference>
<dbReference type="GeneTree" id="ENSGT00940000158858"/>
<reference evidence="9 10" key="1">
    <citation type="journal article" date="2007" name="Nature">
        <title>The medaka draft genome and insights into vertebrate genome evolution.</title>
        <authorList>
            <person name="Kasahara M."/>
            <person name="Naruse K."/>
            <person name="Sasaki S."/>
            <person name="Nakatani Y."/>
            <person name="Qu W."/>
            <person name="Ahsan B."/>
            <person name="Yamada T."/>
            <person name="Nagayasu Y."/>
            <person name="Doi K."/>
            <person name="Kasai Y."/>
            <person name="Jindo T."/>
            <person name="Kobayashi D."/>
            <person name="Shimada A."/>
            <person name="Toyoda A."/>
            <person name="Kuroki Y."/>
            <person name="Fujiyama A."/>
            <person name="Sasaki T."/>
            <person name="Shimizu A."/>
            <person name="Asakawa S."/>
            <person name="Shimizu N."/>
            <person name="Hashimoto S."/>
            <person name="Yang J."/>
            <person name="Lee Y."/>
            <person name="Matsushima K."/>
            <person name="Sugano S."/>
            <person name="Sakaizumi M."/>
            <person name="Narita T."/>
            <person name="Ohishi K."/>
            <person name="Haga S."/>
            <person name="Ohta F."/>
            <person name="Nomoto H."/>
            <person name="Nogata K."/>
            <person name="Morishita T."/>
            <person name="Endo T."/>
            <person name="Shin-I T."/>
            <person name="Takeda H."/>
            <person name="Morishita S."/>
            <person name="Kohara Y."/>
        </authorList>
    </citation>
    <scope>NUCLEOTIDE SEQUENCE [LARGE SCALE GENOMIC DNA]</scope>
    <source>
        <strain evidence="9 10">Hd-rR</strain>
    </source>
</reference>
<evidence type="ECO:0000256" key="5">
    <source>
        <dbReference type="ARBA" id="ARBA00023054"/>
    </source>
</evidence>
<evidence type="ECO:0000256" key="6">
    <source>
        <dbReference type="ARBA" id="ARBA00023212"/>
    </source>
</evidence>
<evidence type="ECO:0000256" key="4">
    <source>
        <dbReference type="ARBA" id="ARBA00022553"/>
    </source>
</evidence>
<proteinExistence type="inferred from homology"/>
<dbReference type="GO" id="GO:0005856">
    <property type="term" value="C:cytoskeleton"/>
    <property type="evidence" value="ECO:0007669"/>
    <property type="project" value="UniProtKB-SubCell"/>
</dbReference>
<evidence type="ECO:0000259" key="8">
    <source>
        <dbReference type="Pfam" id="PF05010"/>
    </source>
</evidence>
<dbReference type="FunFam" id="1.20.5.1700:FF:000001">
    <property type="entry name" value="Transforming acidic coiled-coil-containing protein 1 isoform 2"/>
    <property type="match status" value="1"/>
</dbReference>
<dbReference type="InParanoid" id="H2MMF5"/>
<dbReference type="GO" id="GO:0007052">
    <property type="term" value="P:mitotic spindle organization"/>
    <property type="evidence" value="ECO:0007669"/>
    <property type="project" value="InterPro"/>
</dbReference>
<comment type="subcellular location">
    <subcellularLocation>
        <location evidence="1">Cytoplasm</location>
        <location evidence="1">Cytoskeleton</location>
    </subcellularLocation>
</comment>
<evidence type="ECO:0000256" key="2">
    <source>
        <dbReference type="ARBA" id="ARBA00009423"/>
    </source>
</evidence>
<keyword evidence="6" id="KW-0206">Cytoskeleton</keyword>
<organism evidence="9 10">
    <name type="scientific">Oryzias latipes</name>
    <name type="common">Japanese rice fish</name>
    <name type="synonym">Japanese killifish</name>
    <dbReference type="NCBI Taxonomy" id="8090"/>
    <lineage>
        <taxon>Eukaryota</taxon>
        <taxon>Metazoa</taxon>
        <taxon>Chordata</taxon>
        <taxon>Craniata</taxon>
        <taxon>Vertebrata</taxon>
        <taxon>Euteleostomi</taxon>
        <taxon>Actinopterygii</taxon>
        <taxon>Neopterygii</taxon>
        <taxon>Teleostei</taxon>
        <taxon>Neoteleostei</taxon>
        <taxon>Acanthomorphata</taxon>
        <taxon>Ovalentaria</taxon>
        <taxon>Atherinomorphae</taxon>
        <taxon>Beloniformes</taxon>
        <taxon>Adrianichthyidae</taxon>
        <taxon>Oryziinae</taxon>
        <taxon>Oryzias</taxon>
    </lineage>
</organism>
<dbReference type="Proteomes" id="UP000001038">
    <property type="component" value="Chromosome 22"/>
</dbReference>
<comment type="similarity">
    <text evidence="2">Belongs to the TACC family.</text>
</comment>
<dbReference type="InterPro" id="IPR007707">
    <property type="entry name" value="TACC_C"/>
</dbReference>
<dbReference type="eggNOG" id="ENOG502QQ1G">
    <property type="taxonomic scope" value="Eukaryota"/>
</dbReference>
<evidence type="ECO:0000256" key="7">
    <source>
        <dbReference type="SAM" id="Coils"/>
    </source>
</evidence>
<name>H2MMF5_ORYLA</name>
<accession>H2MMF5</accession>
<dbReference type="InterPro" id="IPR039915">
    <property type="entry name" value="TACC"/>
</dbReference>
<feature type="coiled-coil region" evidence="7">
    <location>
        <begin position="211"/>
        <end position="302"/>
    </location>
</feature>
<feature type="domain" description="Transforming acidic coiled-coil-containing protein C-terminal" evidence="8">
    <location>
        <begin position="145"/>
        <end position="300"/>
    </location>
</feature>
<evidence type="ECO:0000256" key="1">
    <source>
        <dbReference type="ARBA" id="ARBA00004245"/>
    </source>
</evidence>
<keyword evidence="10" id="KW-1185">Reference proteome</keyword>
<dbReference type="PANTHER" id="PTHR13924:SF4">
    <property type="entry name" value="TRANSFORMING ACIDIC COILED-COIL-CONTAINING PROTEIN 3"/>
    <property type="match status" value="1"/>
</dbReference>
<dbReference type="PANTHER" id="PTHR13924">
    <property type="entry name" value="TRANSFORMING ACIDIC COILED-COIL CONTAINING PROTEIN 1/2"/>
    <property type="match status" value="1"/>
</dbReference>
<sequence>MSLSEVNDENCGVFPGGKLNSLNQDIFALDQPTGRPSILRQTENLPNKGLPKGIKVCFQTPRRDPLTKRILSPNKCATISNVDEFLNVDTHHKVLLSSIKPFLFLTDLSSYPDDDMPIQCKGGYQLDYDNLDAINPFQGSNMILLSPAKPVVDHPPENIQEEPNVEDLRQDDTLPFIPSVDNSLADVNISSTDSSVVIVTMNETVEGQDNEEILKTRAQDYQERIKKEEQRYQILKAHAEGKIGQANEEIAEVRSKYKAEFSALQAQLRREQLKVQSVEKRLDQKEKEAQELTKLCDDLISKVQKG</sequence>
<keyword evidence="3" id="KW-0963">Cytoplasm</keyword>
<evidence type="ECO:0000313" key="10">
    <source>
        <dbReference type="Proteomes" id="UP000001038"/>
    </source>
</evidence>
<dbReference type="HOGENOM" id="CLU_013959_0_0_1"/>
<dbReference type="STRING" id="8090.ENSORLP00000019897"/>
<evidence type="ECO:0000313" key="9">
    <source>
        <dbReference type="Ensembl" id="ENSORLP00000019897.2"/>
    </source>
</evidence>
<keyword evidence="5 7" id="KW-0175">Coiled coil</keyword>
<evidence type="ECO:0000256" key="3">
    <source>
        <dbReference type="ARBA" id="ARBA00022490"/>
    </source>
</evidence>
<dbReference type="Ensembl" id="ENSORLT00000019898.2">
    <property type="protein sequence ID" value="ENSORLP00000019897.2"/>
    <property type="gene ID" value="ENSORLG00000015891.2"/>
</dbReference>
<keyword evidence="4" id="KW-0597">Phosphoprotein</keyword>
<reference evidence="9" key="3">
    <citation type="submission" date="2025-09" db="UniProtKB">
        <authorList>
            <consortium name="Ensembl"/>
        </authorList>
    </citation>
    <scope>IDENTIFICATION</scope>
    <source>
        <strain evidence="9">Hd-rR</strain>
    </source>
</reference>
<dbReference type="AlphaFoldDB" id="H2MMF5"/>
<reference evidence="9" key="2">
    <citation type="submission" date="2025-08" db="UniProtKB">
        <authorList>
            <consortium name="Ensembl"/>
        </authorList>
    </citation>
    <scope>IDENTIFICATION</scope>
    <source>
        <strain evidence="9">Hd-rR</strain>
    </source>
</reference>